<gene>
    <name evidence="2" type="ORF">GCM10014713_52480</name>
</gene>
<keyword evidence="1" id="KW-0812">Transmembrane</keyword>
<name>A0A918LUN0_9ACTN</name>
<keyword evidence="1" id="KW-1133">Transmembrane helix</keyword>
<protein>
    <submittedName>
        <fullName evidence="2">Uncharacterized protein</fullName>
    </submittedName>
</protein>
<sequence>MLGVGPRLGIITPTVFAMLVVMTLVTTVLTAPVLTLIDRVAARQRSTVLKGPEAEAR</sequence>
<reference evidence="2" key="2">
    <citation type="submission" date="2020-09" db="EMBL/GenBank/DDBJ databases">
        <authorList>
            <person name="Sun Q."/>
            <person name="Ohkuma M."/>
        </authorList>
    </citation>
    <scope>NUCLEOTIDE SEQUENCE</scope>
    <source>
        <strain evidence="2">JCM 3172</strain>
    </source>
</reference>
<comment type="caution">
    <text evidence="2">The sequence shown here is derived from an EMBL/GenBank/DDBJ whole genome shotgun (WGS) entry which is preliminary data.</text>
</comment>
<evidence type="ECO:0000313" key="2">
    <source>
        <dbReference type="EMBL" id="GGT51995.1"/>
    </source>
</evidence>
<keyword evidence="3" id="KW-1185">Reference proteome</keyword>
<evidence type="ECO:0000256" key="1">
    <source>
        <dbReference type="SAM" id="Phobius"/>
    </source>
</evidence>
<organism evidence="2 3">
    <name type="scientific">Streptomyces purpureus</name>
    <dbReference type="NCBI Taxonomy" id="1951"/>
    <lineage>
        <taxon>Bacteria</taxon>
        <taxon>Bacillati</taxon>
        <taxon>Actinomycetota</taxon>
        <taxon>Actinomycetes</taxon>
        <taxon>Kitasatosporales</taxon>
        <taxon>Streptomycetaceae</taxon>
        <taxon>Streptomyces</taxon>
    </lineage>
</organism>
<dbReference type="EMBL" id="BMQQ01000024">
    <property type="protein sequence ID" value="GGT51995.1"/>
    <property type="molecule type" value="Genomic_DNA"/>
</dbReference>
<keyword evidence="1" id="KW-0472">Membrane</keyword>
<dbReference type="Proteomes" id="UP000619486">
    <property type="component" value="Unassembled WGS sequence"/>
</dbReference>
<feature type="transmembrane region" description="Helical" evidence="1">
    <location>
        <begin position="15"/>
        <end position="37"/>
    </location>
</feature>
<reference evidence="2" key="1">
    <citation type="journal article" date="2014" name="Int. J. Syst. Evol. Microbiol.">
        <title>Complete genome sequence of Corynebacterium casei LMG S-19264T (=DSM 44701T), isolated from a smear-ripened cheese.</title>
        <authorList>
            <consortium name="US DOE Joint Genome Institute (JGI-PGF)"/>
            <person name="Walter F."/>
            <person name="Albersmeier A."/>
            <person name="Kalinowski J."/>
            <person name="Ruckert C."/>
        </authorList>
    </citation>
    <scope>NUCLEOTIDE SEQUENCE</scope>
    <source>
        <strain evidence="2">JCM 3172</strain>
    </source>
</reference>
<dbReference type="AlphaFoldDB" id="A0A918LUN0"/>
<evidence type="ECO:0000313" key="3">
    <source>
        <dbReference type="Proteomes" id="UP000619486"/>
    </source>
</evidence>
<accession>A0A918LUN0</accession>
<proteinExistence type="predicted"/>